<dbReference type="EMBL" id="JAQHXR010000002">
    <property type="protein sequence ID" value="MDA3969020.1"/>
    <property type="molecule type" value="Genomic_DNA"/>
</dbReference>
<evidence type="ECO:0008006" key="4">
    <source>
        <dbReference type="Google" id="ProtNLM"/>
    </source>
</evidence>
<proteinExistence type="predicted"/>
<evidence type="ECO:0000313" key="3">
    <source>
        <dbReference type="Proteomes" id="UP001210261"/>
    </source>
</evidence>
<evidence type="ECO:0000313" key="2">
    <source>
        <dbReference type="EMBL" id="MDA3969020.1"/>
    </source>
</evidence>
<protein>
    <recommendedName>
        <fullName evidence="4">Flagellar biosynthetic protein FliO</fullName>
    </recommendedName>
</protein>
<feature type="transmembrane region" description="Helical" evidence="1">
    <location>
        <begin position="36"/>
        <end position="58"/>
    </location>
</feature>
<keyword evidence="1" id="KW-0812">Transmembrane</keyword>
<keyword evidence="3" id="KW-1185">Reference proteome</keyword>
<comment type="caution">
    <text evidence="2">The sequence shown here is derived from an EMBL/GenBank/DDBJ whole genome shotgun (WGS) entry which is preliminary data.</text>
</comment>
<dbReference type="Proteomes" id="UP001210261">
    <property type="component" value="Unassembled WGS sequence"/>
</dbReference>
<evidence type="ECO:0000256" key="1">
    <source>
        <dbReference type="SAM" id="Phobius"/>
    </source>
</evidence>
<dbReference type="RefSeq" id="WP_271021312.1">
    <property type="nucleotide sequence ID" value="NZ_JAQHXR010000002.1"/>
</dbReference>
<gene>
    <name evidence="2" type="ORF">PF021_04945</name>
</gene>
<reference evidence="2 3" key="1">
    <citation type="submission" date="2023-01" db="EMBL/GenBank/DDBJ databases">
        <title>Description of Helicobacter ibis sp. nov. isolated from faecal droppings of black-faced ibis (Theristicus melanopis).</title>
        <authorList>
            <person name="Lopez-Cantillo M."/>
            <person name="Vidal-Veuthey B."/>
            <person name="Mella A."/>
            <person name="De La Haba R."/>
            <person name="Collado L."/>
        </authorList>
    </citation>
    <scope>NUCLEOTIDE SEQUENCE [LARGE SCALE GENOMIC DNA]</scope>
    <source>
        <strain evidence="2 3">A82</strain>
    </source>
</reference>
<keyword evidence="1" id="KW-0472">Membrane</keyword>
<keyword evidence="1" id="KW-1133">Transmembrane helix</keyword>
<organism evidence="2 3">
    <name type="scientific">Helicobacter ibis</name>
    <dbReference type="NCBI Taxonomy" id="2962633"/>
    <lineage>
        <taxon>Bacteria</taxon>
        <taxon>Pseudomonadati</taxon>
        <taxon>Campylobacterota</taxon>
        <taxon>Epsilonproteobacteria</taxon>
        <taxon>Campylobacterales</taxon>
        <taxon>Helicobacteraceae</taxon>
        <taxon>Helicobacter</taxon>
    </lineage>
</organism>
<sequence length="134" mass="15477">MKLVVLFCLFCSLLFGESNSTKEFPFEMAKSPLESINLFQYFGVILVLVGLLVFLVYIKRRINNENSFRFFKPQDKEEVKVISATQLCIGSKLVIFESNNTRYLVVFSQNGALLVDKYDVSHFGDMLQQQQNEK</sequence>
<accession>A0ABT4VE86</accession>
<name>A0ABT4VE86_9HELI</name>